<evidence type="ECO:0000313" key="4">
    <source>
        <dbReference type="Proteomes" id="UP001152320"/>
    </source>
</evidence>
<dbReference type="InterPro" id="IPR003961">
    <property type="entry name" value="FN3_dom"/>
</dbReference>
<gene>
    <name evidence="3" type="ORF">HOLleu_28491</name>
</gene>
<name>A0A9Q1H201_HOLLE</name>
<dbReference type="AlphaFoldDB" id="A0A9Q1H201"/>
<comment type="caution">
    <text evidence="3">The sequence shown here is derived from an EMBL/GenBank/DDBJ whole genome shotgun (WGS) entry which is preliminary data.</text>
</comment>
<dbReference type="PANTHER" id="PTHR26391:SF18">
    <property type="entry name" value="PROTEIN KINASE RECEPTOR TIE-1, PUTATIVE-RELATED"/>
    <property type="match status" value="1"/>
</dbReference>
<dbReference type="Gene3D" id="2.60.40.10">
    <property type="entry name" value="Immunoglobulins"/>
    <property type="match status" value="5"/>
</dbReference>
<feature type="domain" description="Fibronectin type-III" evidence="2">
    <location>
        <begin position="520"/>
        <end position="618"/>
    </location>
</feature>
<feature type="domain" description="Fibronectin type-III" evidence="2">
    <location>
        <begin position="718"/>
        <end position="814"/>
    </location>
</feature>
<evidence type="ECO:0000256" key="1">
    <source>
        <dbReference type="SAM" id="SignalP"/>
    </source>
</evidence>
<protein>
    <submittedName>
        <fullName evidence="3">Receptor-type tyrosine-protein phosphatase F</fullName>
    </submittedName>
</protein>
<keyword evidence="4" id="KW-1185">Reference proteome</keyword>
<accession>A0A9Q1H201</accession>
<feature type="domain" description="Fibronectin type-III" evidence="2">
    <location>
        <begin position="422"/>
        <end position="518"/>
    </location>
</feature>
<organism evidence="3 4">
    <name type="scientific">Holothuria leucospilota</name>
    <name type="common">Black long sea cucumber</name>
    <name type="synonym">Mertensiothuria leucospilota</name>
    <dbReference type="NCBI Taxonomy" id="206669"/>
    <lineage>
        <taxon>Eukaryota</taxon>
        <taxon>Metazoa</taxon>
        <taxon>Echinodermata</taxon>
        <taxon>Eleutherozoa</taxon>
        <taxon>Echinozoa</taxon>
        <taxon>Holothuroidea</taxon>
        <taxon>Aspidochirotacea</taxon>
        <taxon>Aspidochirotida</taxon>
        <taxon>Holothuriidae</taxon>
        <taxon>Holothuria</taxon>
    </lineage>
</organism>
<dbReference type="EMBL" id="JAIZAY010000014">
    <property type="protein sequence ID" value="KAJ8029161.1"/>
    <property type="molecule type" value="Genomic_DNA"/>
</dbReference>
<feature type="domain" description="Fibronectin type-III" evidence="2">
    <location>
        <begin position="209"/>
        <end position="307"/>
    </location>
</feature>
<keyword evidence="3" id="KW-0675">Receptor</keyword>
<dbReference type="Pfam" id="PF00041">
    <property type="entry name" value="fn3"/>
    <property type="match status" value="1"/>
</dbReference>
<reference evidence="3" key="1">
    <citation type="submission" date="2021-10" db="EMBL/GenBank/DDBJ databases">
        <title>Tropical sea cucumber genome reveals ecological adaptation and Cuvierian tubules defense mechanism.</title>
        <authorList>
            <person name="Chen T."/>
        </authorList>
    </citation>
    <scope>NUCLEOTIDE SEQUENCE</scope>
    <source>
        <strain evidence="3">Nanhai2018</strain>
        <tissue evidence="3">Muscle</tissue>
    </source>
</reference>
<feature type="chain" id="PRO_5040469904" evidence="1">
    <location>
        <begin position="21"/>
        <end position="814"/>
    </location>
</feature>
<sequence>MEKFLYLLLFLHPFILPASGCVGVGSGCLRNGLIFGGRLMVSGNTGMSFGNLPNVNGDRVFIFQTPPGMRNFLRPSAGRGQIWIGRSNCAGTVPGHCPSTETPPCLDASPPCEPNCNNPEVCPFVLNVDEKSVLTFTWERPTCVPENEALTYSYLFWMDGNTETGTTTETRKIFQSFYSDSKYFFEVNVTTSRGSFSNYTSKASPAYADNTPLTFLDVTASGVTVTWPVWNAGSDKGLGPIAEYIIQYRLKGASEFARISKGLAYQHRFEGLISGATYEFQVIIVKSSPSEEGDPSAIQEVQISCPAPTGASLSLSTDYRPSDKSVGIYASWSVGPSSFCAAGLDQTLTVQLLNRDSCDASPNQMTFDQIIMGGDVRDYTLRYTPPVIPNSLYRVTITIGNTLGTAFDTQTIQTAESVPTLPPVLLDTPVTLQPPQITFNWNEPPCGGRNGEITDYEYVYRVWGEGSTQPVEMTGVAPDSVVTLNYTADSRYTFSVRAQTANGAGGTDTFAVIDPPRYKDDTPLTFYDVTSSSISVSWPAWDESVGFGQGPVVDYILQYRLQTSGSDFMEVNKGSDLSHQVTNVVAGGLYEFRIKLVKSGPQVEGPPSSVQQSIACEGIGDLIPQLGSSRLHPGNTSLDVNWVIPTSACQVINQILIIRQLDEDRCYYDGENEKMTSLAAHHRNHLFTGMKPNTEYNVTLQMQTGSKWFSVSEKIRTAETEPTGTPLNMMEKRRVGKITFWWDPPNCGERNGVVYYHYYMIRNGELEEGDTGRKRVKTIMGLNEGDSYSFKVQAYTKAGTGSYNTELKDTFSLG</sequence>
<dbReference type="InterPro" id="IPR013783">
    <property type="entry name" value="Ig-like_fold"/>
</dbReference>
<dbReference type="PROSITE" id="PS50853">
    <property type="entry name" value="FN3"/>
    <property type="match status" value="4"/>
</dbReference>
<evidence type="ECO:0000259" key="2">
    <source>
        <dbReference type="PROSITE" id="PS50853"/>
    </source>
</evidence>
<dbReference type="PROSITE" id="PS51257">
    <property type="entry name" value="PROKAR_LIPOPROTEIN"/>
    <property type="match status" value="1"/>
</dbReference>
<feature type="signal peptide" evidence="1">
    <location>
        <begin position="1"/>
        <end position="20"/>
    </location>
</feature>
<dbReference type="CDD" id="cd00063">
    <property type="entry name" value="FN3"/>
    <property type="match status" value="4"/>
</dbReference>
<dbReference type="Proteomes" id="UP001152320">
    <property type="component" value="Chromosome 14"/>
</dbReference>
<evidence type="ECO:0000313" key="3">
    <source>
        <dbReference type="EMBL" id="KAJ8029161.1"/>
    </source>
</evidence>
<keyword evidence="1" id="KW-0732">Signal</keyword>
<dbReference type="PANTHER" id="PTHR26391">
    <property type="entry name" value="INACTIVE TYROSINE-PROTEIN KINASE 7"/>
    <property type="match status" value="1"/>
</dbReference>
<dbReference type="SMART" id="SM00060">
    <property type="entry name" value="FN3"/>
    <property type="match status" value="6"/>
</dbReference>
<dbReference type="InterPro" id="IPR036116">
    <property type="entry name" value="FN3_sf"/>
</dbReference>
<dbReference type="SUPFAM" id="SSF49265">
    <property type="entry name" value="Fibronectin type III"/>
    <property type="match status" value="4"/>
</dbReference>
<proteinExistence type="predicted"/>